<organism evidence="2 3">
    <name type="scientific">Kineosporia babensis</name>
    <dbReference type="NCBI Taxonomy" id="499548"/>
    <lineage>
        <taxon>Bacteria</taxon>
        <taxon>Bacillati</taxon>
        <taxon>Actinomycetota</taxon>
        <taxon>Actinomycetes</taxon>
        <taxon>Kineosporiales</taxon>
        <taxon>Kineosporiaceae</taxon>
        <taxon>Kineosporia</taxon>
    </lineage>
</organism>
<reference evidence="2" key="1">
    <citation type="submission" date="2021-11" db="EMBL/GenBank/DDBJ databases">
        <title>Streptomyces corallinus and Kineosporia corallina sp. nov., two new coral-derived marine actinobacteria.</title>
        <authorList>
            <person name="Buangrab K."/>
            <person name="Sutthacheep M."/>
            <person name="Yeemin T."/>
            <person name="Harunari E."/>
            <person name="Igarashi Y."/>
            <person name="Sripreechasak P."/>
            <person name="Kanchanasin P."/>
            <person name="Tanasupawat S."/>
            <person name="Phongsopitanun W."/>
        </authorList>
    </citation>
    <scope>NUCLEOTIDE SEQUENCE</scope>
    <source>
        <strain evidence="2">JCM 31032</strain>
    </source>
</reference>
<feature type="signal peptide" evidence="1">
    <location>
        <begin position="1"/>
        <end position="23"/>
    </location>
</feature>
<evidence type="ECO:0000256" key="1">
    <source>
        <dbReference type="SAM" id="SignalP"/>
    </source>
</evidence>
<feature type="chain" id="PRO_5040967862" description="Parallel beta helix pectate lyase-like protein" evidence="1">
    <location>
        <begin position="24"/>
        <end position="386"/>
    </location>
</feature>
<dbReference type="Proteomes" id="UP001138997">
    <property type="component" value="Unassembled WGS sequence"/>
</dbReference>
<proteinExistence type="predicted"/>
<keyword evidence="1" id="KW-0732">Signal</keyword>
<dbReference type="AlphaFoldDB" id="A0A9X1NE70"/>
<evidence type="ECO:0000313" key="3">
    <source>
        <dbReference type="Proteomes" id="UP001138997"/>
    </source>
</evidence>
<dbReference type="EMBL" id="JAJOMB010000011">
    <property type="protein sequence ID" value="MCD5313342.1"/>
    <property type="molecule type" value="Genomic_DNA"/>
</dbReference>
<evidence type="ECO:0000313" key="2">
    <source>
        <dbReference type="EMBL" id="MCD5313342.1"/>
    </source>
</evidence>
<name>A0A9X1NE70_9ACTN</name>
<accession>A0A9X1NE70</accession>
<dbReference type="RefSeq" id="WP_231444444.1">
    <property type="nucleotide sequence ID" value="NZ_JAJOMB010000011.1"/>
</dbReference>
<gene>
    <name evidence="2" type="ORF">LR394_20750</name>
</gene>
<dbReference type="InterPro" id="IPR011050">
    <property type="entry name" value="Pectin_lyase_fold/virulence"/>
</dbReference>
<dbReference type="SUPFAM" id="SSF51126">
    <property type="entry name" value="Pectin lyase-like"/>
    <property type="match status" value="1"/>
</dbReference>
<dbReference type="InterPro" id="IPR012334">
    <property type="entry name" value="Pectin_lyas_fold"/>
</dbReference>
<evidence type="ECO:0008006" key="4">
    <source>
        <dbReference type="Google" id="ProtNLM"/>
    </source>
</evidence>
<protein>
    <recommendedName>
        <fullName evidence="4">Parallel beta helix pectate lyase-like protein</fullName>
    </recommendedName>
</protein>
<sequence>MKRRRATVLLSALALVGAGLAVAVPSLTANPAVAAEACGSGSFQAEVVKSGSTWTARNGSRTVYTGSDMLSAVQGGINSLTANRTAKERVVVRGDGSMPANQRIRMASYTTLDFCGTITTTGSGATDMAPIYGRGITDVEVQHLNVKGAPWYGIFMRQVNNLTLGQITMDLPGGGIGVRVDNNNATAFSRNFTLDTLSVQNAGSHALETYGIDGVKVGTVTARNVGESGVLLNRTINATIGTVDAENAGAGTGYAAFRMANRNGLVGSSYPTNIKVGTVKARGGGRGIFCVSESGGATIDKVDISGTGNNAVLIENCHNVDIAPGGGTIAGPGNVRLAARSEFANNTGITLRNFTLSNSSLVENPCVSGGLSYSGVKVSNSSVSRC</sequence>
<comment type="caution">
    <text evidence="2">The sequence shown here is derived from an EMBL/GenBank/DDBJ whole genome shotgun (WGS) entry which is preliminary data.</text>
</comment>
<dbReference type="Gene3D" id="2.160.20.10">
    <property type="entry name" value="Single-stranded right-handed beta-helix, Pectin lyase-like"/>
    <property type="match status" value="1"/>
</dbReference>
<keyword evidence="3" id="KW-1185">Reference proteome</keyword>